<dbReference type="AlphaFoldDB" id="E2BFS5"/>
<proteinExistence type="predicted"/>
<evidence type="ECO:0000313" key="2">
    <source>
        <dbReference type="Proteomes" id="UP000008237"/>
    </source>
</evidence>
<dbReference type="InParanoid" id="E2BFS5"/>
<protein>
    <submittedName>
        <fullName evidence="1">Uncharacterized protein</fullName>
    </submittedName>
</protein>
<accession>E2BFS5</accession>
<name>E2BFS5_HARSA</name>
<keyword evidence="2" id="KW-1185">Reference proteome</keyword>
<gene>
    <name evidence="1" type="ORF">EAI_14808</name>
</gene>
<organism evidence="2">
    <name type="scientific">Harpegnathos saltator</name>
    <name type="common">Jerdon's jumping ant</name>
    <dbReference type="NCBI Taxonomy" id="610380"/>
    <lineage>
        <taxon>Eukaryota</taxon>
        <taxon>Metazoa</taxon>
        <taxon>Ecdysozoa</taxon>
        <taxon>Arthropoda</taxon>
        <taxon>Hexapoda</taxon>
        <taxon>Insecta</taxon>
        <taxon>Pterygota</taxon>
        <taxon>Neoptera</taxon>
        <taxon>Endopterygota</taxon>
        <taxon>Hymenoptera</taxon>
        <taxon>Apocrita</taxon>
        <taxon>Aculeata</taxon>
        <taxon>Formicoidea</taxon>
        <taxon>Formicidae</taxon>
        <taxon>Ponerinae</taxon>
        <taxon>Ponerini</taxon>
        <taxon>Harpegnathos</taxon>
    </lineage>
</organism>
<sequence length="96" mass="10767">MVLKTAEDIEKSLLVVLLEVVKSQGNMVQVSPDNIGVEGHKVVFEVKVRKRTPRSSEAILYYMMVVSVLSDICCNKTILYLKITSTNVPGDEKFHI</sequence>
<dbReference type="EMBL" id="GL448039">
    <property type="protein sequence ID" value="EFN85463.1"/>
    <property type="molecule type" value="Genomic_DNA"/>
</dbReference>
<evidence type="ECO:0000313" key="1">
    <source>
        <dbReference type="EMBL" id="EFN85463.1"/>
    </source>
</evidence>
<dbReference type="Proteomes" id="UP000008237">
    <property type="component" value="Unassembled WGS sequence"/>
</dbReference>
<reference evidence="1 2" key="1">
    <citation type="journal article" date="2010" name="Science">
        <title>Genomic comparison of the ants Camponotus floridanus and Harpegnathos saltator.</title>
        <authorList>
            <person name="Bonasio R."/>
            <person name="Zhang G."/>
            <person name="Ye C."/>
            <person name="Mutti N.S."/>
            <person name="Fang X."/>
            <person name="Qin N."/>
            <person name="Donahue G."/>
            <person name="Yang P."/>
            <person name="Li Q."/>
            <person name="Li C."/>
            <person name="Zhang P."/>
            <person name="Huang Z."/>
            <person name="Berger S.L."/>
            <person name="Reinberg D."/>
            <person name="Wang J."/>
            <person name="Liebig J."/>
        </authorList>
    </citation>
    <scope>NUCLEOTIDE SEQUENCE [LARGE SCALE GENOMIC DNA]</scope>
    <source>
        <strain evidence="1 2">R22 G/1</strain>
    </source>
</reference>